<accession>A0A542ESD7</accession>
<dbReference type="RefSeq" id="WP_141855343.1">
    <property type="nucleotide sequence ID" value="NZ_BAAAKA010000016.1"/>
</dbReference>
<dbReference type="Gene3D" id="3.90.1300.10">
    <property type="entry name" value="Amidase signature (AS) domain"/>
    <property type="match status" value="1"/>
</dbReference>
<dbReference type="InterPro" id="IPR000120">
    <property type="entry name" value="Amidase"/>
</dbReference>
<keyword evidence="3" id="KW-1185">Reference proteome</keyword>
<dbReference type="PANTHER" id="PTHR11895">
    <property type="entry name" value="TRANSAMIDASE"/>
    <property type="match status" value="1"/>
</dbReference>
<gene>
    <name evidence="2" type="ORF">FB475_2408</name>
</gene>
<dbReference type="PANTHER" id="PTHR11895:SF151">
    <property type="entry name" value="GLUTAMYL-TRNA(GLN) AMIDOTRANSFERASE SUBUNIT A"/>
    <property type="match status" value="1"/>
</dbReference>
<organism evidence="2 3">
    <name type="scientific">Kribbella jejuensis</name>
    <dbReference type="NCBI Taxonomy" id="236068"/>
    <lineage>
        <taxon>Bacteria</taxon>
        <taxon>Bacillati</taxon>
        <taxon>Actinomycetota</taxon>
        <taxon>Actinomycetes</taxon>
        <taxon>Propionibacteriales</taxon>
        <taxon>Kribbellaceae</taxon>
        <taxon>Kribbella</taxon>
    </lineage>
</organism>
<dbReference type="GO" id="GO:0003824">
    <property type="term" value="F:catalytic activity"/>
    <property type="evidence" value="ECO:0007669"/>
    <property type="project" value="InterPro"/>
</dbReference>
<reference evidence="2 3" key="1">
    <citation type="submission" date="2019-06" db="EMBL/GenBank/DDBJ databases">
        <title>Sequencing the genomes of 1000 actinobacteria strains.</title>
        <authorList>
            <person name="Klenk H.-P."/>
        </authorList>
    </citation>
    <scope>NUCLEOTIDE SEQUENCE [LARGE SCALE GENOMIC DNA]</scope>
    <source>
        <strain evidence="2 3">DSM 17305</strain>
    </source>
</reference>
<dbReference type="Proteomes" id="UP000316298">
    <property type="component" value="Unassembled WGS sequence"/>
</dbReference>
<comment type="caution">
    <text evidence="2">The sequence shown here is derived from an EMBL/GenBank/DDBJ whole genome shotgun (WGS) entry which is preliminary data.</text>
</comment>
<dbReference type="Pfam" id="PF01425">
    <property type="entry name" value="Amidase"/>
    <property type="match status" value="1"/>
</dbReference>
<name>A0A542ESD7_9ACTN</name>
<sequence>MTHTDPSAIPSSNRQLTELGVAAAAAAIRRGDITAESYAAALLDQARAQSAIHSFATIDESSVLAAASAADKARAAGATAPLLGVPLGVKDSYQTKDLPTSLGLRSLKDFVPPTEAEVVTAIKGAGAIVFGKNNLVEMSYGVTGHNAEYGQVLNPYNHEHLTGGSSSGSAASVAARMVPASFGGDTVGSIRIPAALNGVVGYKPTTGRWPRGGVAPISHVLDTTGLLARHVEDVLLIDQVVTGRLDGPSVARPDFSRTRLAYAPKHHLALVDPEVERLFHETVSRIREAGAEVVEVDLGDDFTELADRTAWNLFLRDTYEAISAFLAENGYPVSVDDIYQSLKPQLHDVWSTVVVPGSPGYLSDEGRATTVGVDRPALQRRFAQVFEREGIDALIFPTTPAPAPRIADQWVFTVAGQQVEHLFLAKNTVPASGAGLPGISLPAGLTKAGLPVGIELNGPCNHDQELLALALQVDSVLPPLPSPV</sequence>
<feature type="domain" description="Amidase" evidence="1">
    <location>
        <begin position="41"/>
        <end position="467"/>
    </location>
</feature>
<proteinExistence type="predicted"/>
<dbReference type="EMBL" id="VFMM01000001">
    <property type="protein sequence ID" value="TQJ18273.1"/>
    <property type="molecule type" value="Genomic_DNA"/>
</dbReference>
<evidence type="ECO:0000313" key="2">
    <source>
        <dbReference type="EMBL" id="TQJ18273.1"/>
    </source>
</evidence>
<evidence type="ECO:0000313" key="3">
    <source>
        <dbReference type="Proteomes" id="UP000316298"/>
    </source>
</evidence>
<dbReference type="AlphaFoldDB" id="A0A542ESD7"/>
<protein>
    <submittedName>
        <fullName evidence="2">Mandelamide amidase</fullName>
    </submittedName>
</protein>
<dbReference type="InterPro" id="IPR023631">
    <property type="entry name" value="Amidase_dom"/>
</dbReference>
<evidence type="ECO:0000259" key="1">
    <source>
        <dbReference type="Pfam" id="PF01425"/>
    </source>
</evidence>
<dbReference type="SUPFAM" id="SSF75304">
    <property type="entry name" value="Amidase signature (AS) enzymes"/>
    <property type="match status" value="1"/>
</dbReference>
<dbReference type="OrthoDB" id="9811471at2"/>
<dbReference type="InterPro" id="IPR036928">
    <property type="entry name" value="AS_sf"/>
</dbReference>